<protein>
    <recommendedName>
        <fullName evidence="10">Peptidyl-prolyl cis-trans isomerase</fullName>
        <ecNumber evidence="10">5.2.1.8</ecNumber>
    </recommendedName>
</protein>
<dbReference type="PANTHER" id="PTHR47861">
    <property type="entry name" value="FKBP-TYPE PEPTIDYL-PROLYL CIS-TRANS ISOMERASE SLYD"/>
    <property type="match status" value="1"/>
</dbReference>
<dbReference type="PROSITE" id="PS50059">
    <property type="entry name" value="FKBP_PPIASE"/>
    <property type="match status" value="1"/>
</dbReference>
<dbReference type="GO" id="GO:0042026">
    <property type="term" value="P:protein refolding"/>
    <property type="evidence" value="ECO:0007669"/>
    <property type="project" value="UniProtKB-ARBA"/>
</dbReference>
<dbReference type="InterPro" id="IPR001179">
    <property type="entry name" value="PPIase_FKBP_dom"/>
</dbReference>
<proteinExistence type="inferred from homology"/>
<feature type="domain" description="PPIase FKBP-type" evidence="11">
    <location>
        <begin position="6"/>
        <end position="83"/>
    </location>
</feature>
<reference evidence="12 13" key="1">
    <citation type="journal article" date="2014" name="Int. J. Syst. Evol. Microbiol.">
        <title>Complete genome sequence of Corynebacterium casei LMG S-19264T (=DSM 44701T), isolated from a smear-ripened cheese.</title>
        <authorList>
            <consortium name="US DOE Joint Genome Institute (JGI-PGF)"/>
            <person name="Walter F."/>
            <person name="Albersmeier A."/>
            <person name="Kalinowski J."/>
            <person name="Ruckert C."/>
        </authorList>
    </citation>
    <scope>NUCLEOTIDE SEQUENCE [LARGE SCALE GENOMIC DNA]</scope>
    <source>
        <strain evidence="12 13">NBRC 110095</strain>
    </source>
</reference>
<keyword evidence="6" id="KW-0143">Chaperone</keyword>
<keyword evidence="13" id="KW-1185">Reference proteome</keyword>
<sequence length="162" mass="17382">MTIAEKKVVSIHYTLKNDDGEIVDSSEGHPPLEYLHGAANIVIGLEKALLGKSVGDKLQVVVEPEEGYGEFRPELVQQIPASSFGGVDELAVGMAFHAESSDGTPQIVEIIEIDGDDVTINGNPPLAGQRLHFEVEVTDIRDATEEEIDHGHAHGVGGEQHD</sequence>
<evidence type="ECO:0000313" key="12">
    <source>
        <dbReference type="EMBL" id="GLS25467.1"/>
    </source>
</evidence>
<dbReference type="PANTHER" id="PTHR47861:SF3">
    <property type="entry name" value="FKBP-TYPE PEPTIDYL-PROLYL CIS-TRANS ISOMERASE SLYD"/>
    <property type="match status" value="1"/>
</dbReference>
<dbReference type="GO" id="GO:0005737">
    <property type="term" value="C:cytoplasm"/>
    <property type="evidence" value="ECO:0007669"/>
    <property type="project" value="UniProtKB-SubCell"/>
</dbReference>
<dbReference type="SUPFAM" id="SSF54534">
    <property type="entry name" value="FKBP-like"/>
    <property type="match status" value="1"/>
</dbReference>
<evidence type="ECO:0000256" key="10">
    <source>
        <dbReference type="RuleBase" id="RU003915"/>
    </source>
</evidence>
<comment type="catalytic activity">
    <reaction evidence="1 9 10">
        <text>[protein]-peptidylproline (omega=180) = [protein]-peptidylproline (omega=0)</text>
        <dbReference type="Rhea" id="RHEA:16237"/>
        <dbReference type="Rhea" id="RHEA-COMP:10747"/>
        <dbReference type="Rhea" id="RHEA-COMP:10748"/>
        <dbReference type="ChEBI" id="CHEBI:83833"/>
        <dbReference type="ChEBI" id="CHEBI:83834"/>
        <dbReference type="EC" id="5.2.1.8"/>
    </reaction>
</comment>
<keyword evidence="4" id="KW-0963">Cytoplasm</keyword>
<evidence type="ECO:0000256" key="9">
    <source>
        <dbReference type="PROSITE-ProRule" id="PRU00277"/>
    </source>
</evidence>
<evidence type="ECO:0000256" key="6">
    <source>
        <dbReference type="ARBA" id="ARBA00023186"/>
    </source>
</evidence>
<dbReference type="Gene3D" id="3.10.50.40">
    <property type="match status" value="1"/>
</dbReference>
<dbReference type="AlphaFoldDB" id="A0AA37TA24"/>
<dbReference type="RefSeq" id="WP_232592030.1">
    <property type="nucleotide sequence ID" value="NZ_BSPD01000030.1"/>
</dbReference>
<comment type="function">
    <text evidence="8">Also involved in hydrogenase metallocenter assembly, probably by participating in the nickel insertion step. This function in hydrogenase biosynthesis requires chaperone activity and the presence of the metal-binding domain, but not PPIase activity.</text>
</comment>
<dbReference type="GO" id="GO:0003755">
    <property type="term" value="F:peptidyl-prolyl cis-trans isomerase activity"/>
    <property type="evidence" value="ECO:0007669"/>
    <property type="project" value="UniProtKB-UniRule"/>
</dbReference>
<dbReference type="InterPro" id="IPR046357">
    <property type="entry name" value="PPIase_dom_sf"/>
</dbReference>
<evidence type="ECO:0000313" key="13">
    <source>
        <dbReference type="Proteomes" id="UP001156870"/>
    </source>
</evidence>
<evidence type="ECO:0000256" key="2">
    <source>
        <dbReference type="ARBA" id="ARBA00004496"/>
    </source>
</evidence>
<evidence type="ECO:0000256" key="1">
    <source>
        <dbReference type="ARBA" id="ARBA00000971"/>
    </source>
</evidence>
<dbReference type="EC" id="5.2.1.8" evidence="10"/>
<dbReference type="EMBL" id="BSPD01000030">
    <property type="protein sequence ID" value="GLS25467.1"/>
    <property type="molecule type" value="Genomic_DNA"/>
</dbReference>
<organism evidence="12 13">
    <name type="scientific">Marinibactrum halimedae</name>
    <dbReference type="NCBI Taxonomy" id="1444977"/>
    <lineage>
        <taxon>Bacteria</taxon>
        <taxon>Pseudomonadati</taxon>
        <taxon>Pseudomonadota</taxon>
        <taxon>Gammaproteobacteria</taxon>
        <taxon>Cellvibrionales</taxon>
        <taxon>Cellvibrionaceae</taxon>
        <taxon>Marinibactrum</taxon>
    </lineage>
</organism>
<dbReference type="Proteomes" id="UP001156870">
    <property type="component" value="Unassembled WGS sequence"/>
</dbReference>
<keyword evidence="5 9" id="KW-0697">Rotamase</keyword>
<evidence type="ECO:0000256" key="5">
    <source>
        <dbReference type="ARBA" id="ARBA00023110"/>
    </source>
</evidence>
<evidence type="ECO:0000259" key="11">
    <source>
        <dbReference type="PROSITE" id="PS50059"/>
    </source>
</evidence>
<comment type="similarity">
    <text evidence="3 10">Belongs to the FKBP-type PPIase family.</text>
</comment>
<gene>
    <name evidence="12" type="ORF">GCM10007877_11810</name>
</gene>
<comment type="subcellular location">
    <subcellularLocation>
        <location evidence="2">Cytoplasm</location>
    </subcellularLocation>
</comment>
<comment type="caution">
    <text evidence="12">The sequence shown here is derived from an EMBL/GenBank/DDBJ whole genome shotgun (WGS) entry which is preliminary data.</text>
</comment>
<accession>A0AA37TA24</accession>
<evidence type="ECO:0000256" key="4">
    <source>
        <dbReference type="ARBA" id="ARBA00022490"/>
    </source>
</evidence>
<evidence type="ECO:0000256" key="8">
    <source>
        <dbReference type="ARBA" id="ARBA00037071"/>
    </source>
</evidence>
<dbReference type="Pfam" id="PF00254">
    <property type="entry name" value="FKBP_C"/>
    <property type="match status" value="1"/>
</dbReference>
<keyword evidence="7 9" id="KW-0413">Isomerase</keyword>
<name>A0AA37TA24_9GAMM</name>
<evidence type="ECO:0000256" key="7">
    <source>
        <dbReference type="ARBA" id="ARBA00023235"/>
    </source>
</evidence>
<evidence type="ECO:0000256" key="3">
    <source>
        <dbReference type="ARBA" id="ARBA00006577"/>
    </source>
</evidence>